<sequence length="326" mass="36995">MGLHSVLSCFSFSEKKTSNIIEELCRRFSLAELQSATDNFKQSSIIEHDTFGIVYKGNLKESVIVAIKRWQRHSFWGLSEFKNEVVLLCQLHHPNLISLIGFCIEKEELILVYEYTPNGSLYDHVNYEENSNIVDPLPWKKRLQICLSVARALHYLHTGAKYAIIHRDLHSKNIILDKDLEPKVTGLMLSKRGPLSMSRSLIRVESRVMGTCGYGDPQYIATGVLTEKSDVFSFGVVLLEVVCAKRAIDLIQHVNGHNGSLESKIESIVDPFLKSKIDPHCWKTFIDISERCLFPDGGERPNMGEVEVELEHALKLQEEADHKIGC</sequence>
<evidence type="ECO:0000256" key="2">
    <source>
        <dbReference type="ARBA" id="ARBA00022679"/>
    </source>
</evidence>
<evidence type="ECO:0000256" key="1">
    <source>
        <dbReference type="ARBA" id="ARBA00022527"/>
    </source>
</evidence>
<evidence type="ECO:0000256" key="5">
    <source>
        <dbReference type="ARBA" id="ARBA00022840"/>
    </source>
</evidence>
<dbReference type="GO" id="GO:0009506">
    <property type="term" value="C:plasmodesma"/>
    <property type="evidence" value="ECO:0007669"/>
    <property type="project" value="TreeGrafter"/>
</dbReference>
<keyword evidence="5" id="KW-0067">ATP-binding</keyword>
<dbReference type="Pfam" id="PF07714">
    <property type="entry name" value="PK_Tyr_Ser-Thr"/>
    <property type="match status" value="1"/>
</dbReference>
<dbReference type="Gene3D" id="3.30.200.20">
    <property type="entry name" value="Phosphorylase Kinase, domain 1"/>
    <property type="match status" value="1"/>
</dbReference>
<keyword evidence="4" id="KW-0418">Kinase</keyword>
<dbReference type="InterPro" id="IPR001245">
    <property type="entry name" value="Ser-Thr/Tyr_kinase_cat_dom"/>
</dbReference>
<dbReference type="Gene3D" id="1.10.510.10">
    <property type="entry name" value="Transferase(Phosphotransferase) domain 1"/>
    <property type="match status" value="1"/>
</dbReference>
<evidence type="ECO:0000313" key="7">
    <source>
        <dbReference type="EMBL" id="KAK7295507.1"/>
    </source>
</evidence>
<keyword evidence="2" id="KW-0808">Transferase</keyword>
<dbReference type="GO" id="GO:0004714">
    <property type="term" value="F:transmembrane receptor protein tyrosine kinase activity"/>
    <property type="evidence" value="ECO:0007669"/>
    <property type="project" value="InterPro"/>
</dbReference>
<keyword evidence="1" id="KW-0723">Serine/threonine-protein kinase</keyword>
<dbReference type="PIRSF" id="PIRSF000654">
    <property type="entry name" value="Integrin-linked_kinase"/>
    <property type="match status" value="1"/>
</dbReference>
<keyword evidence="3" id="KW-0547">Nucleotide-binding</keyword>
<proteinExistence type="predicted"/>
<dbReference type="Proteomes" id="UP001359559">
    <property type="component" value="Unassembled WGS sequence"/>
</dbReference>
<dbReference type="SUPFAM" id="SSF56112">
    <property type="entry name" value="Protein kinase-like (PK-like)"/>
    <property type="match status" value="1"/>
</dbReference>
<dbReference type="EMBL" id="JAYKXN010000004">
    <property type="protein sequence ID" value="KAK7295507.1"/>
    <property type="molecule type" value="Genomic_DNA"/>
</dbReference>
<dbReference type="PANTHER" id="PTHR27003">
    <property type="entry name" value="OS07G0166700 PROTEIN"/>
    <property type="match status" value="1"/>
</dbReference>
<dbReference type="InterPro" id="IPR011009">
    <property type="entry name" value="Kinase-like_dom_sf"/>
</dbReference>
<dbReference type="GO" id="GO:0005524">
    <property type="term" value="F:ATP binding"/>
    <property type="evidence" value="ECO:0007669"/>
    <property type="project" value="UniProtKB-KW"/>
</dbReference>
<gene>
    <name evidence="7" type="ORF">RJT34_18416</name>
</gene>
<evidence type="ECO:0000259" key="6">
    <source>
        <dbReference type="PROSITE" id="PS50011"/>
    </source>
</evidence>
<dbReference type="PANTHER" id="PTHR27003:SF303">
    <property type="entry name" value="TYROSINE KINASE FAMILY PROTEIN"/>
    <property type="match status" value="1"/>
</dbReference>
<dbReference type="GO" id="GO:0005886">
    <property type="term" value="C:plasma membrane"/>
    <property type="evidence" value="ECO:0007669"/>
    <property type="project" value="TreeGrafter"/>
</dbReference>
<dbReference type="InterPro" id="IPR000719">
    <property type="entry name" value="Prot_kinase_dom"/>
</dbReference>
<keyword evidence="8" id="KW-1185">Reference proteome</keyword>
<reference evidence="7 8" key="1">
    <citation type="submission" date="2024-01" db="EMBL/GenBank/DDBJ databases">
        <title>The genomes of 5 underutilized Papilionoideae crops provide insights into root nodulation and disease resistance.</title>
        <authorList>
            <person name="Yuan L."/>
        </authorList>
    </citation>
    <scope>NUCLEOTIDE SEQUENCE [LARGE SCALE GENOMIC DNA]</scope>
    <source>
        <strain evidence="7">LY-2023</strain>
        <tissue evidence="7">Leaf</tissue>
    </source>
</reference>
<dbReference type="PROSITE" id="PS50011">
    <property type="entry name" value="PROTEIN_KINASE_DOM"/>
    <property type="match status" value="1"/>
</dbReference>
<dbReference type="FunFam" id="3.30.200.20:FF:000039">
    <property type="entry name" value="receptor-like protein kinase FERONIA"/>
    <property type="match status" value="1"/>
</dbReference>
<organism evidence="7 8">
    <name type="scientific">Clitoria ternatea</name>
    <name type="common">Butterfly pea</name>
    <dbReference type="NCBI Taxonomy" id="43366"/>
    <lineage>
        <taxon>Eukaryota</taxon>
        <taxon>Viridiplantae</taxon>
        <taxon>Streptophyta</taxon>
        <taxon>Embryophyta</taxon>
        <taxon>Tracheophyta</taxon>
        <taxon>Spermatophyta</taxon>
        <taxon>Magnoliopsida</taxon>
        <taxon>eudicotyledons</taxon>
        <taxon>Gunneridae</taxon>
        <taxon>Pentapetalae</taxon>
        <taxon>rosids</taxon>
        <taxon>fabids</taxon>
        <taxon>Fabales</taxon>
        <taxon>Fabaceae</taxon>
        <taxon>Papilionoideae</taxon>
        <taxon>50 kb inversion clade</taxon>
        <taxon>NPAAA clade</taxon>
        <taxon>indigoferoid/millettioid clade</taxon>
        <taxon>Phaseoleae</taxon>
        <taxon>Clitoria</taxon>
    </lineage>
</organism>
<protein>
    <recommendedName>
        <fullName evidence="6">Protein kinase domain-containing protein</fullName>
    </recommendedName>
</protein>
<dbReference type="AlphaFoldDB" id="A0AAN9JBH9"/>
<evidence type="ECO:0000256" key="3">
    <source>
        <dbReference type="ARBA" id="ARBA00022741"/>
    </source>
</evidence>
<feature type="domain" description="Protein kinase" evidence="6">
    <location>
        <begin position="40"/>
        <end position="315"/>
    </location>
</feature>
<accession>A0AAN9JBH9</accession>
<evidence type="ECO:0000313" key="8">
    <source>
        <dbReference type="Proteomes" id="UP001359559"/>
    </source>
</evidence>
<dbReference type="GO" id="GO:0004674">
    <property type="term" value="F:protein serine/threonine kinase activity"/>
    <property type="evidence" value="ECO:0007669"/>
    <property type="project" value="UniProtKB-KW"/>
</dbReference>
<name>A0AAN9JBH9_CLITE</name>
<evidence type="ECO:0000256" key="4">
    <source>
        <dbReference type="ARBA" id="ARBA00022777"/>
    </source>
</evidence>
<comment type="caution">
    <text evidence="7">The sequence shown here is derived from an EMBL/GenBank/DDBJ whole genome shotgun (WGS) entry which is preliminary data.</text>
</comment>
<dbReference type="InterPro" id="IPR045272">
    <property type="entry name" value="ANXUR1/2-like"/>
</dbReference>